<organism evidence="2 3">
    <name type="scientific">Cordyceps militaris</name>
    <name type="common">Caterpillar fungus</name>
    <name type="synonym">Clavaria militaris</name>
    <dbReference type="NCBI Taxonomy" id="73501"/>
    <lineage>
        <taxon>Eukaryota</taxon>
        <taxon>Fungi</taxon>
        <taxon>Dikarya</taxon>
        <taxon>Ascomycota</taxon>
        <taxon>Pezizomycotina</taxon>
        <taxon>Sordariomycetes</taxon>
        <taxon>Hypocreomycetidae</taxon>
        <taxon>Hypocreales</taxon>
        <taxon>Cordycipitaceae</taxon>
        <taxon>Cordyceps</taxon>
    </lineage>
</organism>
<dbReference type="OrthoDB" id="4870730at2759"/>
<sequence length="275" mass="30383">MDDTEQLEYPMYQALWRTQHNGEDALAFEWPAAPIVLFLYRCGEVSEVQELCVPATPPEHTTEVGWFFTASREQVRHICASGALAPPAGGAETADDWIRAVSGLLLERSIVFWKGDTKADLVAFGALDEQPGSSSSSEPDDGGGESANSEHVDDEFAEVEEPEIEDAAVSEGDESEPVVSENEASELPPTISEPEIMEPEVNDPEIYDPEIYDPEIDEPEIDEYEISEYEISESAPASQTEENKDEISYDSGIDSGLDDMEIDWFDTSYTEPQVD</sequence>
<dbReference type="VEuPathDB" id="FungiDB:A9K55_001944"/>
<accession>A0A2H4SQX1</accession>
<reference evidence="2 3" key="1">
    <citation type="journal article" date="2017" name="BMC Genomics">
        <title>Chromosome level assembly and secondary metabolite potential of the parasitic fungus Cordyceps militaris.</title>
        <authorList>
            <person name="Kramer G.J."/>
            <person name="Nodwell J.R."/>
        </authorList>
    </citation>
    <scope>NUCLEOTIDE SEQUENCE [LARGE SCALE GENOMIC DNA]</scope>
    <source>
        <strain evidence="2 3">ATCC 34164</strain>
    </source>
</reference>
<name>A0A2H4SQX1_CORMI</name>
<gene>
    <name evidence="2" type="ORF">A9K55_001944</name>
</gene>
<dbReference type="AlphaFoldDB" id="A0A2H4SQX1"/>
<dbReference type="Proteomes" id="UP000323067">
    <property type="component" value="Chromosome iii"/>
</dbReference>
<feature type="region of interest" description="Disordered" evidence="1">
    <location>
        <begin position="128"/>
        <end position="259"/>
    </location>
</feature>
<feature type="compositionally biased region" description="Acidic residues" evidence="1">
    <location>
        <begin position="152"/>
        <end position="176"/>
    </location>
</feature>
<evidence type="ECO:0000256" key="1">
    <source>
        <dbReference type="SAM" id="MobiDB-lite"/>
    </source>
</evidence>
<feature type="compositionally biased region" description="Acidic residues" evidence="1">
    <location>
        <begin position="195"/>
        <end position="231"/>
    </location>
</feature>
<evidence type="ECO:0000313" key="3">
    <source>
        <dbReference type="Proteomes" id="UP000323067"/>
    </source>
</evidence>
<evidence type="ECO:0000313" key="2">
    <source>
        <dbReference type="EMBL" id="ATY65511.1"/>
    </source>
</evidence>
<dbReference type="EMBL" id="CP023326">
    <property type="protein sequence ID" value="ATY65511.1"/>
    <property type="molecule type" value="Genomic_DNA"/>
</dbReference>
<proteinExistence type="predicted"/>
<protein>
    <submittedName>
        <fullName evidence="2">Uncharacterized protein</fullName>
    </submittedName>
</protein>